<evidence type="ECO:0000256" key="2">
    <source>
        <dbReference type="ARBA" id="ARBA00022771"/>
    </source>
</evidence>
<evidence type="ECO:0000256" key="4">
    <source>
        <dbReference type="ARBA" id="ARBA00023015"/>
    </source>
</evidence>
<keyword evidence="4" id="KW-0805">Transcription regulation</keyword>
<protein>
    <submittedName>
        <fullName evidence="9">Nuclear receptor domain-containing protein</fullName>
    </submittedName>
</protein>
<dbReference type="SUPFAM" id="SSF57716">
    <property type="entry name" value="Glucocorticoid receptor-like (DNA-binding domain)"/>
    <property type="match status" value="1"/>
</dbReference>
<dbReference type="SMART" id="SM00399">
    <property type="entry name" value="ZnF_C4"/>
    <property type="match status" value="1"/>
</dbReference>
<dbReference type="PRINTS" id="PR00047">
    <property type="entry name" value="STROIDFINGER"/>
</dbReference>
<sequence>MSYTVSPAFKGLSCLICGQQAHGNRFGAVCCLPYSLKKCKACRYRQCRSVGMQITTIDHNTVEKETFLEKFVAAYENYINAQQQIFFNLYPERLNEKLPFFIPENLQCIHYFEQNCKPAMLEMLNSSIYEFEELEVLEKVFIKFYVIKGPALCKPAKLKA</sequence>
<dbReference type="InterPro" id="IPR001628">
    <property type="entry name" value="Znf_hrmn_rcpt"/>
</dbReference>
<dbReference type="GO" id="GO:0003700">
    <property type="term" value="F:DNA-binding transcription factor activity"/>
    <property type="evidence" value="ECO:0007669"/>
    <property type="project" value="InterPro"/>
</dbReference>
<keyword evidence="1" id="KW-0479">Metal-binding</keyword>
<organism evidence="8 9">
    <name type="scientific">Meloidogyne hapla</name>
    <name type="common">Root-knot nematode worm</name>
    <dbReference type="NCBI Taxonomy" id="6305"/>
    <lineage>
        <taxon>Eukaryota</taxon>
        <taxon>Metazoa</taxon>
        <taxon>Ecdysozoa</taxon>
        <taxon>Nematoda</taxon>
        <taxon>Chromadorea</taxon>
        <taxon>Rhabditida</taxon>
        <taxon>Tylenchina</taxon>
        <taxon>Tylenchomorpha</taxon>
        <taxon>Tylenchoidea</taxon>
        <taxon>Meloidogynidae</taxon>
        <taxon>Meloidogyninae</taxon>
        <taxon>Meloidogyne</taxon>
    </lineage>
</organism>
<evidence type="ECO:0000259" key="7">
    <source>
        <dbReference type="SMART" id="SM00399"/>
    </source>
</evidence>
<dbReference type="AlphaFoldDB" id="A0A1I8BB30"/>
<dbReference type="GO" id="GO:0008270">
    <property type="term" value="F:zinc ion binding"/>
    <property type="evidence" value="ECO:0007669"/>
    <property type="project" value="UniProtKB-KW"/>
</dbReference>
<evidence type="ECO:0000256" key="1">
    <source>
        <dbReference type="ARBA" id="ARBA00022723"/>
    </source>
</evidence>
<reference evidence="9" key="1">
    <citation type="submission" date="2016-11" db="UniProtKB">
        <authorList>
            <consortium name="WormBaseParasite"/>
        </authorList>
    </citation>
    <scope>IDENTIFICATION</scope>
</reference>
<evidence type="ECO:0000256" key="3">
    <source>
        <dbReference type="ARBA" id="ARBA00022833"/>
    </source>
</evidence>
<keyword evidence="2" id="KW-0863">Zinc-finger</keyword>
<keyword evidence="5" id="KW-0238">DNA-binding</keyword>
<proteinExistence type="predicted"/>
<keyword evidence="6" id="KW-0804">Transcription</keyword>
<evidence type="ECO:0000256" key="6">
    <source>
        <dbReference type="ARBA" id="ARBA00023163"/>
    </source>
</evidence>
<evidence type="ECO:0000313" key="8">
    <source>
        <dbReference type="Proteomes" id="UP000095281"/>
    </source>
</evidence>
<dbReference type="Proteomes" id="UP000095281">
    <property type="component" value="Unplaced"/>
</dbReference>
<accession>A0A1I8BB30</accession>
<dbReference type="GO" id="GO:0043565">
    <property type="term" value="F:sequence-specific DNA binding"/>
    <property type="evidence" value="ECO:0007669"/>
    <property type="project" value="InterPro"/>
</dbReference>
<name>A0A1I8BB30_MELHA</name>
<feature type="domain" description="Nuclear receptor" evidence="7">
    <location>
        <begin position="11"/>
        <end position="55"/>
    </location>
</feature>
<dbReference type="WBParaSite" id="MhA1_Contig173.frz3.gene10">
    <property type="protein sequence ID" value="MhA1_Contig173.frz3.gene10"/>
    <property type="gene ID" value="MhA1_Contig173.frz3.gene10"/>
</dbReference>
<keyword evidence="3" id="KW-0862">Zinc</keyword>
<evidence type="ECO:0000256" key="5">
    <source>
        <dbReference type="ARBA" id="ARBA00023125"/>
    </source>
</evidence>
<keyword evidence="8" id="KW-1185">Reference proteome</keyword>
<evidence type="ECO:0000313" key="9">
    <source>
        <dbReference type="WBParaSite" id="MhA1_Contig173.frz3.gene10"/>
    </source>
</evidence>